<protein>
    <submittedName>
        <fullName evidence="1">Uncharacterized protein</fullName>
    </submittedName>
</protein>
<dbReference type="HOGENOM" id="CLU_940567_0_0_1"/>
<gene>
    <name evidence="1" type="ORF">GLOINDRAFT_88699</name>
</gene>
<evidence type="ECO:0000313" key="1">
    <source>
        <dbReference type="EMBL" id="ERZ98006.1"/>
    </source>
</evidence>
<sequence>MFNNEVFEQFQLFLKPKKSENKGMIKIFRFDLSHLNSEKKDSESVSLSGITYPFNGVVGFLPSKNSTILVCMNYIRMQKFRINNKNKVSFEMIEKDSFLLPENLFNLFKELESSKDVERNWKYLLKSRYREFLMTDKANYVDLLYYKSCFGEMKYNFPNKRFKTVSFKQDLLEVYLPLTQLIPTNFVSLLTYSKYRKLRYDMLSDICMVPLPNFTTCPNEETDEEPEETGEFEKFWAVLKIFAKFLRKIFIPINPFRQNEQFSPFLQVEKNNSPFFYIPAMEAIINSRWNQTKLIG</sequence>
<dbReference type="AlphaFoldDB" id="U9SSF6"/>
<proteinExistence type="predicted"/>
<dbReference type="EMBL" id="KI299119">
    <property type="protein sequence ID" value="ERZ98006.1"/>
    <property type="molecule type" value="Genomic_DNA"/>
</dbReference>
<reference evidence="1" key="1">
    <citation type="submission" date="2013-07" db="EMBL/GenBank/DDBJ databases">
        <title>The genome of an arbuscular mycorrhizal fungus provides insights into the evolution of the oldest plant symbiosis.</title>
        <authorList>
            <consortium name="DOE Joint Genome Institute"/>
            <person name="Tisserant E."/>
            <person name="Malbreil M."/>
            <person name="Kuo A."/>
            <person name="Kohler A."/>
            <person name="Symeonidi A."/>
            <person name="Balestrini R."/>
            <person name="Charron P."/>
            <person name="Duensing N."/>
            <person name="Frei-dit-Frey N."/>
            <person name="Gianinazzi-Pearson V."/>
            <person name="Gilbert B."/>
            <person name="Handa Y."/>
            <person name="Hijri M."/>
            <person name="Kaul R."/>
            <person name="Kawaguchi M."/>
            <person name="Krajinski F."/>
            <person name="Lammers P."/>
            <person name="Lapierre D."/>
            <person name="Masclaux F.G."/>
            <person name="Murat C."/>
            <person name="Morin E."/>
            <person name="Ndikumana S."/>
            <person name="Pagni M."/>
            <person name="Petitpierre D."/>
            <person name="Requena N."/>
            <person name="Rosikiewicz P."/>
            <person name="Riley R."/>
            <person name="Saito K."/>
            <person name="San Clemente H."/>
            <person name="Shapiro H."/>
            <person name="van Tuinen D."/>
            <person name="Becard G."/>
            <person name="Bonfante P."/>
            <person name="Paszkowski U."/>
            <person name="Shachar-Hill Y."/>
            <person name="Young J.P."/>
            <person name="Sanders I.R."/>
            <person name="Henrissat B."/>
            <person name="Rensing S.A."/>
            <person name="Grigoriev I.V."/>
            <person name="Corradi N."/>
            <person name="Roux C."/>
            <person name="Martin F."/>
        </authorList>
    </citation>
    <scope>NUCLEOTIDE SEQUENCE</scope>
    <source>
        <strain evidence="1">DAOM 197198</strain>
    </source>
</reference>
<name>U9SSF6_RHIID</name>
<organism evidence="1">
    <name type="scientific">Rhizophagus irregularis (strain DAOM 181602 / DAOM 197198 / MUCL 43194)</name>
    <name type="common">Arbuscular mycorrhizal fungus</name>
    <name type="synonym">Glomus intraradices</name>
    <dbReference type="NCBI Taxonomy" id="747089"/>
    <lineage>
        <taxon>Eukaryota</taxon>
        <taxon>Fungi</taxon>
        <taxon>Fungi incertae sedis</taxon>
        <taxon>Mucoromycota</taxon>
        <taxon>Glomeromycotina</taxon>
        <taxon>Glomeromycetes</taxon>
        <taxon>Glomerales</taxon>
        <taxon>Glomeraceae</taxon>
        <taxon>Rhizophagus</taxon>
    </lineage>
</organism>
<accession>U9SSF6</accession>